<organism evidence="2">
    <name type="scientific">Clostridioides difficile</name>
    <name type="common">Peptoclostridium difficile</name>
    <dbReference type="NCBI Taxonomy" id="1496"/>
    <lineage>
        <taxon>Bacteria</taxon>
        <taxon>Bacillati</taxon>
        <taxon>Bacillota</taxon>
        <taxon>Clostridia</taxon>
        <taxon>Peptostreptococcales</taxon>
        <taxon>Peptostreptococcaceae</taxon>
        <taxon>Clostridioides</taxon>
    </lineage>
</organism>
<name>A0A069A2Y0_CLODI</name>
<gene>
    <name evidence="2" type="ORF">BN1097_1070009</name>
</gene>
<dbReference type="InterPro" id="IPR052196">
    <property type="entry name" value="Bact_Kbp"/>
</dbReference>
<dbReference type="InterPro" id="IPR048494">
    <property type="entry name" value="Dit-like_N"/>
</dbReference>
<dbReference type="InterPro" id="IPR036779">
    <property type="entry name" value="LysM_dom_sf"/>
</dbReference>
<proteinExistence type="predicted"/>
<evidence type="ECO:0000313" key="2">
    <source>
        <dbReference type="EMBL" id="CDS82755.1"/>
    </source>
</evidence>
<evidence type="ECO:0000259" key="1">
    <source>
        <dbReference type="PROSITE" id="PS51782"/>
    </source>
</evidence>
<accession>A0A069A2Y0</accession>
<dbReference type="AlphaFoldDB" id="A0A069A2Y0"/>
<dbReference type="SUPFAM" id="SSF54106">
    <property type="entry name" value="LysM domain"/>
    <property type="match status" value="1"/>
</dbReference>
<protein>
    <submittedName>
        <fullName evidence="2">LysM domain protein</fullName>
    </submittedName>
</protein>
<dbReference type="PROSITE" id="PS51782">
    <property type="entry name" value="LYSM"/>
    <property type="match status" value="1"/>
</dbReference>
<dbReference type="Pfam" id="PF21821">
    <property type="entry name" value="Dit_like"/>
    <property type="match status" value="1"/>
</dbReference>
<sequence length="211" mass="24310">MEMWIRQANDTFRFPVFPSSFEINSKAIVNTSNVLKLGEIAVFGGAGLRTTEISSFFPRNEASYCDYTGFPSPYDCVNKIQRWMNEGFILRFTITETNINFECIITDFQYEEKDCTGDVYFTLSLKEYRRIQISKVSINNDEKLSSVKDVPLTKGFDTKQKTHKVGKGDSLWSLAKKYYGNGDLWKKIYDANKKLIKNPDIIKDGWVLVIP</sequence>
<dbReference type="PATRIC" id="fig|1496.854.peg.1766"/>
<reference evidence="2" key="1">
    <citation type="submission" date="2014-07" db="EMBL/GenBank/DDBJ databases">
        <authorList>
            <person name="Monot Marc"/>
        </authorList>
    </citation>
    <scope>NUCLEOTIDE SEQUENCE</scope>
    <source>
        <strain evidence="2">7032994</strain>
    </source>
</reference>
<dbReference type="InterPro" id="IPR018392">
    <property type="entry name" value="LysM"/>
</dbReference>
<dbReference type="CDD" id="cd00118">
    <property type="entry name" value="LysM"/>
    <property type="match status" value="1"/>
</dbReference>
<feature type="domain" description="LysM" evidence="1">
    <location>
        <begin position="161"/>
        <end position="210"/>
    </location>
</feature>
<dbReference type="PANTHER" id="PTHR34700:SF4">
    <property type="entry name" value="PHAGE-LIKE ELEMENT PBSX PROTEIN XKDP"/>
    <property type="match status" value="1"/>
</dbReference>
<dbReference type="EMBL" id="LK932311">
    <property type="protein sequence ID" value="CDS82755.1"/>
    <property type="molecule type" value="Genomic_DNA"/>
</dbReference>
<dbReference type="Gene3D" id="3.10.350.10">
    <property type="entry name" value="LysM domain"/>
    <property type="match status" value="1"/>
</dbReference>
<dbReference type="Pfam" id="PF01476">
    <property type="entry name" value="LysM"/>
    <property type="match status" value="1"/>
</dbReference>
<dbReference type="PANTHER" id="PTHR34700">
    <property type="entry name" value="POTASSIUM BINDING PROTEIN KBP"/>
    <property type="match status" value="1"/>
</dbReference>
<dbReference type="SMART" id="SM00257">
    <property type="entry name" value="LysM"/>
    <property type="match status" value="1"/>
</dbReference>